<dbReference type="AlphaFoldDB" id="A0A0C2W9I7"/>
<proteinExistence type="predicted"/>
<dbReference type="Proteomes" id="UP000031972">
    <property type="component" value="Unassembled WGS sequence"/>
</dbReference>
<sequence>MNISMFIFAAMKKEFTSRGKKHEELEMDEQFYVDSGTFRSLQ</sequence>
<evidence type="ECO:0000313" key="1">
    <source>
        <dbReference type="EMBL" id="KIL52703.1"/>
    </source>
</evidence>
<reference evidence="1 2" key="1">
    <citation type="submission" date="2015-01" db="EMBL/GenBank/DDBJ databases">
        <title>Jeotgalibacillus campisalis genome sequencing.</title>
        <authorList>
            <person name="Goh K.M."/>
            <person name="Chan K.-G."/>
            <person name="Yaakop A.S."/>
            <person name="Ee R."/>
            <person name="Gan H.M."/>
            <person name="Chan C.S."/>
        </authorList>
    </citation>
    <scope>NUCLEOTIDE SEQUENCE [LARGE SCALE GENOMIC DNA]</scope>
    <source>
        <strain evidence="1 2">SF-57</strain>
    </source>
</reference>
<gene>
    <name evidence="1" type="ORF">KR50_00320</name>
</gene>
<keyword evidence="2" id="KW-1185">Reference proteome</keyword>
<organism evidence="1 2">
    <name type="scientific">Jeotgalibacillus campisalis</name>
    <dbReference type="NCBI Taxonomy" id="220754"/>
    <lineage>
        <taxon>Bacteria</taxon>
        <taxon>Bacillati</taxon>
        <taxon>Bacillota</taxon>
        <taxon>Bacilli</taxon>
        <taxon>Bacillales</taxon>
        <taxon>Caryophanaceae</taxon>
        <taxon>Jeotgalibacillus</taxon>
    </lineage>
</organism>
<comment type="caution">
    <text evidence="1">The sequence shown here is derived from an EMBL/GenBank/DDBJ whole genome shotgun (WGS) entry which is preliminary data.</text>
</comment>
<dbReference type="EMBL" id="JXRR01000001">
    <property type="protein sequence ID" value="KIL52703.1"/>
    <property type="molecule type" value="Genomic_DNA"/>
</dbReference>
<evidence type="ECO:0000313" key="2">
    <source>
        <dbReference type="Proteomes" id="UP000031972"/>
    </source>
</evidence>
<accession>A0A0C2W9I7</accession>
<name>A0A0C2W9I7_9BACL</name>
<protein>
    <submittedName>
        <fullName evidence="1">Uncharacterized protein</fullName>
    </submittedName>
</protein>